<evidence type="ECO:0000256" key="5">
    <source>
        <dbReference type="ARBA" id="ARBA00022679"/>
    </source>
</evidence>
<keyword evidence="5" id="KW-0808">Transferase</keyword>
<evidence type="ECO:0000256" key="2">
    <source>
        <dbReference type="ARBA" id="ARBA00004141"/>
    </source>
</evidence>
<evidence type="ECO:0000313" key="14">
    <source>
        <dbReference type="Proteomes" id="UP000593910"/>
    </source>
</evidence>
<dbReference type="SMART" id="SM00387">
    <property type="entry name" value="HATPase_c"/>
    <property type="match status" value="1"/>
</dbReference>
<dbReference type="Pfam" id="PF02518">
    <property type="entry name" value="HATPase_c"/>
    <property type="match status" value="1"/>
</dbReference>
<dbReference type="PANTHER" id="PTHR45436:SF15">
    <property type="entry name" value="SENSOR HISTIDINE KINASE CUSS"/>
    <property type="match status" value="1"/>
</dbReference>
<dbReference type="PANTHER" id="PTHR45436">
    <property type="entry name" value="SENSOR HISTIDINE KINASE YKOH"/>
    <property type="match status" value="1"/>
</dbReference>
<evidence type="ECO:0000256" key="6">
    <source>
        <dbReference type="ARBA" id="ARBA00022692"/>
    </source>
</evidence>
<sequence>MKNHEKSSLIKFTLIYFLTTGFFVIVLGYLYFYQQKHLILKQTATDMFQYSELLAKTDFQHLQKGFSYSLEKNQKVAFEFPQKIGKDYVKAFPIAKKEGYIVIYKDAKEIDDAIDKVKIFTISLQVALLIILLVLSYFLAKQALRPMKDVITHLDRFVLDLIHDLNTPATSILLNTNLLMEYENDPKKQKRLNRIVLGADTISSLYKNLELLLDHKLEKETVDLTLLLEHKVDDFQLLYPKITFNVTVDKNTQLFTNKKAISRILDNLLVNACKYANEENPKIWINFADDCLSIEDNGKGVKYPEKVFERSYKENDLGHGIGMHIVHRLCNSLNISILISSKEEIGTKVTLCF</sequence>
<keyword evidence="7 13" id="KW-0418">Kinase</keyword>
<protein>
    <recommendedName>
        <fullName evidence="3">histidine kinase</fullName>
        <ecNumber evidence="3">2.7.13.3</ecNumber>
    </recommendedName>
</protein>
<dbReference type="InterPro" id="IPR036097">
    <property type="entry name" value="HisK_dim/P_sf"/>
</dbReference>
<dbReference type="CDD" id="cd00082">
    <property type="entry name" value="HisKA"/>
    <property type="match status" value="1"/>
</dbReference>
<dbReference type="KEGG" id="smax:FJR03_06930"/>
<comment type="catalytic activity">
    <reaction evidence="1">
        <text>ATP + protein L-histidine = ADP + protein N-phospho-L-histidine.</text>
        <dbReference type="EC" id="2.7.13.3"/>
    </reaction>
</comment>
<evidence type="ECO:0000256" key="10">
    <source>
        <dbReference type="ARBA" id="ARBA00023136"/>
    </source>
</evidence>
<dbReference type="InterPro" id="IPR003594">
    <property type="entry name" value="HATPase_dom"/>
</dbReference>
<dbReference type="SUPFAM" id="SSF55874">
    <property type="entry name" value="ATPase domain of HSP90 chaperone/DNA topoisomerase II/histidine kinase"/>
    <property type="match status" value="1"/>
</dbReference>
<proteinExistence type="predicted"/>
<evidence type="ECO:0000256" key="8">
    <source>
        <dbReference type="ARBA" id="ARBA00022989"/>
    </source>
</evidence>
<comment type="subcellular location">
    <subcellularLocation>
        <location evidence="2">Membrane</location>
        <topology evidence="2">Multi-pass membrane protein</topology>
    </subcellularLocation>
</comment>
<evidence type="ECO:0000256" key="9">
    <source>
        <dbReference type="ARBA" id="ARBA00023012"/>
    </source>
</evidence>
<keyword evidence="14" id="KW-1185">Reference proteome</keyword>
<feature type="transmembrane region" description="Helical" evidence="11">
    <location>
        <begin position="119"/>
        <end position="140"/>
    </location>
</feature>
<name>A0A7M1AVP5_9BACT</name>
<evidence type="ECO:0000256" key="4">
    <source>
        <dbReference type="ARBA" id="ARBA00022553"/>
    </source>
</evidence>
<evidence type="ECO:0000256" key="1">
    <source>
        <dbReference type="ARBA" id="ARBA00000085"/>
    </source>
</evidence>
<keyword evidence="4" id="KW-0597">Phosphoprotein</keyword>
<evidence type="ECO:0000259" key="12">
    <source>
        <dbReference type="PROSITE" id="PS50109"/>
    </source>
</evidence>
<keyword evidence="10 11" id="KW-0472">Membrane</keyword>
<dbReference type="InterPro" id="IPR036890">
    <property type="entry name" value="HATPase_C_sf"/>
</dbReference>
<evidence type="ECO:0000313" key="13">
    <source>
        <dbReference type="EMBL" id="QOP41490.1"/>
    </source>
</evidence>
<dbReference type="EC" id="2.7.13.3" evidence="3"/>
<dbReference type="Proteomes" id="UP000593910">
    <property type="component" value="Chromosome"/>
</dbReference>
<keyword evidence="6 11" id="KW-0812">Transmembrane</keyword>
<evidence type="ECO:0000256" key="7">
    <source>
        <dbReference type="ARBA" id="ARBA00022777"/>
    </source>
</evidence>
<feature type="domain" description="Histidine kinase" evidence="12">
    <location>
        <begin position="160"/>
        <end position="353"/>
    </location>
</feature>
<gene>
    <name evidence="13" type="ORF">FJR03_06930</name>
</gene>
<dbReference type="EMBL" id="CP041165">
    <property type="protein sequence ID" value="QOP41490.1"/>
    <property type="molecule type" value="Genomic_DNA"/>
</dbReference>
<dbReference type="RefSeq" id="WP_193112806.1">
    <property type="nucleotide sequence ID" value="NZ_CP041165.1"/>
</dbReference>
<accession>A0A7M1AVP5</accession>
<keyword evidence="8 11" id="KW-1133">Transmembrane helix</keyword>
<dbReference type="AlphaFoldDB" id="A0A7M1AVP5"/>
<dbReference type="GO" id="GO:0000155">
    <property type="term" value="F:phosphorelay sensor kinase activity"/>
    <property type="evidence" value="ECO:0007669"/>
    <property type="project" value="InterPro"/>
</dbReference>
<organism evidence="13 14">
    <name type="scientific">Sulfurimonas marina</name>
    <dbReference type="NCBI Taxonomy" id="2590551"/>
    <lineage>
        <taxon>Bacteria</taxon>
        <taxon>Pseudomonadati</taxon>
        <taxon>Campylobacterota</taxon>
        <taxon>Epsilonproteobacteria</taxon>
        <taxon>Campylobacterales</taxon>
        <taxon>Sulfurimonadaceae</taxon>
        <taxon>Sulfurimonas</taxon>
    </lineage>
</organism>
<dbReference type="PROSITE" id="PS50109">
    <property type="entry name" value="HIS_KIN"/>
    <property type="match status" value="1"/>
</dbReference>
<keyword evidence="9" id="KW-0902">Two-component regulatory system</keyword>
<evidence type="ECO:0000256" key="11">
    <source>
        <dbReference type="SAM" id="Phobius"/>
    </source>
</evidence>
<dbReference type="InterPro" id="IPR005467">
    <property type="entry name" value="His_kinase_dom"/>
</dbReference>
<dbReference type="InterPro" id="IPR003661">
    <property type="entry name" value="HisK_dim/P_dom"/>
</dbReference>
<dbReference type="InterPro" id="IPR050428">
    <property type="entry name" value="TCS_sensor_his_kinase"/>
</dbReference>
<dbReference type="SUPFAM" id="SSF47384">
    <property type="entry name" value="Homodimeric domain of signal transducing histidine kinase"/>
    <property type="match status" value="1"/>
</dbReference>
<dbReference type="Gene3D" id="1.10.287.130">
    <property type="match status" value="1"/>
</dbReference>
<evidence type="ECO:0000256" key="3">
    <source>
        <dbReference type="ARBA" id="ARBA00012438"/>
    </source>
</evidence>
<feature type="transmembrane region" description="Helical" evidence="11">
    <location>
        <begin position="12"/>
        <end position="32"/>
    </location>
</feature>
<reference evidence="13 14" key="1">
    <citation type="submission" date="2019-06" db="EMBL/GenBank/DDBJ databases">
        <title>Sulfurimonas gotlandica sp. nov., a chemoautotrophic and psychrotolerant epsilonproteobacterium isolated from a pelagic redoxcline, and an emended description of the genus Sulfurimonas.</title>
        <authorList>
            <person name="Wang S."/>
            <person name="Jiang L."/>
            <person name="Shao Z."/>
        </authorList>
    </citation>
    <scope>NUCLEOTIDE SEQUENCE [LARGE SCALE GENOMIC DNA]</scope>
    <source>
        <strain evidence="13 14">B2</strain>
    </source>
</reference>
<dbReference type="GO" id="GO:0005886">
    <property type="term" value="C:plasma membrane"/>
    <property type="evidence" value="ECO:0007669"/>
    <property type="project" value="TreeGrafter"/>
</dbReference>
<dbReference type="Gene3D" id="3.30.565.10">
    <property type="entry name" value="Histidine kinase-like ATPase, C-terminal domain"/>
    <property type="match status" value="1"/>
</dbReference>